<dbReference type="GeneID" id="11521873"/>
<name>G2RG95_THETT</name>
<dbReference type="HOGENOM" id="CLU_2795729_0_0_1"/>
<proteinExistence type="predicted"/>
<evidence type="ECO:0000313" key="2">
    <source>
        <dbReference type="EMBL" id="AEO71838.1"/>
    </source>
</evidence>
<dbReference type="AlphaFoldDB" id="G2RG95"/>
<evidence type="ECO:0000256" key="1">
    <source>
        <dbReference type="SAM" id="MobiDB-lite"/>
    </source>
</evidence>
<dbReference type="Proteomes" id="UP000008181">
    <property type="component" value="Chromosome 6"/>
</dbReference>
<gene>
    <name evidence="2" type="ORF">THITE_2124686</name>
</gene>
<evidence type="ECO:0000313" key="3">
    <source>
        <dbReference type="Proteomes" id="UP000008181"/>
    </source>
</evidence>
<organism evidence="2 3">
    <name type="scientific">Thermothielavioides terrestris (strain ATCC 38088 / NRRL 8126)</name>
    <name type="common">Thielavia terrestris</name>
    <dbReference type="NCBI Taxonomy" id="578455"/>
    <lineage>
        <taxon>Eukaryota</taxon>
        <taxon>Fungi</taxon>
        <taxon>Dikarya</taxon>
        <taxon>Ascomycota</taxon>
        <taxon>Pezizomycotina</taxon>
        <taxon>Sordariomycetes</taxon>
        <taxon>Sordariomycetidae</taxon>
        <taxon>Sordariales</taxon>
        <taxon>Chaetomiaceae</taxon>
        <taxon>Thermothielavioides</taxon>
        <taxon>Thermothielavioides terrestris</taxon>
    </lineage>
</organism>
<sequence>MPALSHRLFPPSSQTRPNTLSRSNPLRHPKQRQKNATSQPKRPLSEPDALPSPFSTHAGGCSGGASHE</sequence>
<dbReference type="EMBL" id="CP003014">
    <property type="protein sequence ID" value="AEO71838.1"/>
    <property type="molecule type" value="Genomic_DNA"/>
</dbReference>
<feature type="region of interest" description="Disordered" evidence="1">
    <location>
        <begin position="1"/>
        <end position="68"/>
    </location>
</feature>
<dbReference type="RefSeq" id="XP_003658174.1">
    <property type="nucleotide sequence ID" value="XM_003658126.1"/>
</dbReference>
<feature type="compositionally biased region" description="Polar residues" evidence="1">
    <location>
        <begin position="11"/>
        <end position="24"/>
    </location>
</feature>
<accession>G2RG95</accession>
<protein>
    <submittedName>
        <fullName evidence="2">Uncharacterized protein</fullName>
    </submittedName>
</protein>
<reference evidence="2 3" key="1">
    <citation type="journal article" date="2011" name="Nat. Biotechnol.">
        <title>Comparative genomic analysis of the thermophilic biomass-degrading fungi Myceliophthora thermophila and Thielavia terrestris.</title>
        <authorList>
            <person name="Berka R.M."/>
            <person name="Grigoriev I.V."/>
            <person name="Otillar R."/>
            <person name="Salamov A."/>
            <person name="Grimwood J."/>
            <person name="Reid I."/>
            <person name="Ishmael N."/>
            <person name="John T."/>
            <person name="Darmond C."/>
            <person name="Moisan M.-C."/>
            <person name="Henrissat B."/>
            <person name="Coutinho P.M."/>
            <person name="Lombard V."/>
            <person name="Natvig D.O."/>
            <person name="Lindquist E."/>
            <person name="Schmutz J."/>
            <person name="Lucas S."/>
            <person name="Harris P."/>
            <person name="Powlowski J."/>
            <person name="Bellemare A."/>
            <person name="Taylor D."/>
            <person name="Butler G."/>
            <person name="de Vries R.P."/>
            <person name="Allijn I.E."/>
            <person name="van den Brink J."/>
            <person name="Ushinsky S."/>
            <person name="Storms R."/>
            <person name="Powell A.J."/>
            <person name="Paulsen I.T."/>
            <person name="Elbourne L.D.H."/>
            <person name="Baker S.E."/>
            <person name="Magnuson J."/>
            <person name="LaBoissiere S."/>
            <person name="Clutterbuck A.J."/>
            <person name="Martinez D."/>
            <person name="Wogulis M."/>
            <person name="de Leon A.L."/>
            <person name="Rey M.W."/>
            <person name="Tsang A."/>
        </authorList>
    </citation>
    <scope>NUCLEOTIDE SEQUENCE [LARGE SCALE GENOMIC DNA]</scope>
    <source>
        <strain evidence="3">ATCC 38088 / NRRL 8126</strain>
    </source>
</reference>
<dbReference type="KEGG" id="ttt:THITE_2124686"/>
<keyword evidence="3" id="KW-1185">Reference proteome</keyword>